<accession>A0A8H4TAS7</accession>
<evidence type="ECO:0000313" key="2">
    <source>
        <dbReference type="Proteomes" id="UP000604273"/>
    </source>
</evidence>
<protein>
    <submittedName>
        <fullName evidence="1">Uncharacterized protein</fullName>
    </submittedName>
</protein>
<evidence type="ECO:0000313" key="1">
    <source>
        <dbReference type="EMBL" id="KAF4954207.1"/>
    </source>
</evidence>
<sequence length="66" mass="7718">MPRNDDHHFRGYPIERLVENSTAIRWEAADLNIFYRHMARYQNTASNIGNGLDELARDLGIQERST</sequence>
<reference evidence="1" key="1">
    <citation type="journal article" date="2020" name="BMC Genomics">
        <title>Correction to: Identification and distribution of gene clusters required for synthesis of sphingolipid metabolism inhibitors in diverse species of the filamentous fungus Fusarium.</title>
        <authorList>
            <person name="Kim H.S."/>
            <person name="Lohmar J.M."/>
            <person name="Busman M."/>
            <person name="Brown D.W."/>
            <person name="Naumann T.A."/>
            <person name="Divon H.H."/>
            <person name="Lysoe E."/>
            <person name="Uhlig S."/>
            <person name="Proctor R.H."/>
        </authorList>
    </citation>
    <scope>NUCLEOTIDE SEQUENCE</scope>
    <source>
        <strain evidence="1">NRRL 45417</strain>
    </source>
</reference>
<comment type="caution">
    <text evidence="1">The sequence shown here is derived from an EMBL/GenBank/DDBJ whole genome shotgun (WGS) entry which is preliminary data.</text>
</comment>
<dbReference type="Proteomes" id="UP000604273">
    <property type="component" value="Unassembled WGS sequence"/>
</dbReference>
<gene>
    <name evidence="1" type="ORF">FGADI_5420</name>
</gene>
<dbReference type="AlphaFoldDB" id="A0A8H4TAS7"/>
<dbReference type="EMBL" id="JABFAI010000124">
    <property type="protein sequence ID" value="KAF4954207.1"/>
    <property type="molecule type" value="Genomic_DNA"/>
</dbReference>
<keyword evidence="2" id="KW-1185">Reference proteome</keyword>
<proteinExistence type="predicted"/>
<name>A0A8H4TAS7_9HYPO</name>
<reference evidence="1" key="2">
    <citation type="submission" date="2020-05" db="EMBL/GenBank/DDBJ databases">
        <authorList>
            <person name="Kim H.-S."/>
            <person name="Proctor R.H."/>
            <person name="Brown D.W."/>
        </authorList>
    </citation>
    <scope>NUCLEOTIDE SEQUENCE</scope>
    <source>
        <strain evidence="1">NRRL 45417</strain>
    </source>
</reference>
<organism evidence="1 2">
    <name type="scientific">Fusarium gaditjirri</name>
    <dbReference type="NCBI Taxonomy" id="282569"/>
    <lineage>
        <taxon>Eukaryota</taxon>
        <taxon>Fungi</taxon>
        <taxon>Dikarya</taxon>
        <taxon>Ascomycota</taxon>
        <taxon>Pezizomycotina</taxon>
        <taxon>Sordariomycetes</taxon>
        <taxon>Hypocreomycetidae</taxon>
        <taxon>Hypocreales</taxon>
        <taxon>Nectriaceae</taxon>
        <taxon>Fusarium</taxon>
        <taxon>Fusarium nisikadoi species complex</taxon>
    </lineage>
</organism>
<dbReference type="OrthoDB" id="10600007at2759"/>